<evidence type="ECO:0000256" key="2">
    <source>
        <dbReference type="ARBA" id="ARBA00022468"/>
    </source>
</evidence>
<comment type="function">
    <text evidence="5">May act as a GTPase-activating protein for Rab family protein(s). May play a role in the cell cycle and differentiation of various tissues. Involved in the trafficking and translocation of GLUT4-containing vesicles and insulin-stimulated glucose uptake into cells.</text>
</comment>
<dbReference type="Gene3D" id="1.10.8.270">
    <property type="entry name" value="putative rabgap domain of human tbc1 domain family member 14 like domains"/>
    <property type="match status" value="1"/>
</dbReference>
<evidence type="ECO:0000256" key="3">
    <source>
        <dbReference type="ARBA" id="ARBA00022553"/>
    </source>
</evidence>
<reference evidence="10" key="2">
    <citation type="submission" date="2025-08" db="UniProtKB">
        <authorList>
            <consortium name="Ensembl"/>
        </authorList>
    </citation>
    <scope>IDENTIFICATION</scope>
</reference>
<dbReference type="SMART" id="SM00462">
    <property type="entry name" value="PTB"/>
    <property type="match status" value="2"/>
</dbReference>
<keyword evidence="3" id="KW-0597">Phosphoprotein</keyword>
<dbReference type="InterPro" id="IPR035969">
    <property type="entry name" value="Rab-GAP_TBC_sf"/>
</dbReference>
<dbReference type="Gene3D" id="1.10.472.80">
    <property type="entry name" value="Ypt/Rab-GAP domain of gyp1p, domain 3"/>
    <property type="match status" value="1"/>
</dbReference>
<dbReference type="Gene3D" id="1.10.10.2750">
    <property type="match status" value="1"/>
</dbReference>
<gene>
    <name evidence="10" type="primary">Tbc1d1</name>
</gene>
<dbReference type="OrthoDB" id="295078at2759"/>
<organism evidence="10 11">
    <name type="scientific">Peromyscus maniculatus bairdii</name>
    <name type="common">Prairie deer mouse</name>
    <dbReference type="NCBI Taxonomy" id="230844"/>
    <lineage>
        <taxon>Eukaryota</taxon>
        <taxon>Metazoa</taxon>
        <taxon>Chordata</taxon>
        <taxon>Craniata</taxon>
        <taxon>Vertebrata</taxon>
        <taxon>Euteleostomi</taxon>
        <taxon>Mammalia</taxon>
        <taxon>Eutheria</taxon>
        <taxon>Euarchontoglires</taxon>
        <taxon>Glires</taxon>
        <taxon>Rodentia</taxon>
        <taxon>Myomorpha</taxon>
        <taxon>Muroidea</taxon>
        <taxon>Cricetidae</taxon>
        <taxon>Neotominae</taxon>
        <taxon>Peromyscus</taxon>
    </lineage>
</organism>
<dbReference type="CDD" id="cd00934">
    <property type="entry name" value="PTB"/>
    <property type="match status" value="1"/>
</dbReference>
<reference evidence="10" key="3">
    <citation type="submission" date="2025-09" db="UniProtKB">
        <authorList>
            <consortium name="Ensembl"/>
        </authorList>
    </citation>
    <scope>IDENTIFICATION</scope>
</reference>
<dbReference type="Proteomes" id="UP000694547">
    <property type="component" value="Chromosome 10"/>
</dbReference>
<dbReference type="InterPro" id="IPR050302">
    <property type="entry name" value="Rab_GAP_TBC_domain"/>
</dbReference>
<dbReference type="InterPro" id="IPR000195">
    <property type="entry name" value="Rab-GAP-TBC_dom"/>
</dbReference>
<proteinExistence type="predicted"/>
<keyword evidence="2" id="KW-0343">GTPase activation</keyword>
<dbReference type="PANTHER" id="PTHR47219:SF18">
    <property type="entry name" value="TBC1 DOMAIN FAMILY MEMBER 1 ISOFORM X1"/>
    <property type="match status" value="1"/>
</dbReference>
<dbReference type="FunFam" id="2.30.29.30:FF:000165">
    <property type="entry name" value="TBC1 domain family member 1 isoform X1"/>
    <property type="match status" value="1"/>
</dbReference>
<feature type="region of interest" description="Disordered" evidence="7">
    <location>
        <begin position="208"/>
        <end position="231"/>
    </location>
</feature>
<dbReference type="PANTHER" id="PTHR47219">
    <property type="entry name" value="RAB GTPASE-ACTIVATING PROTEIN 1-LIKE"/>
    <property type="match status" value="1"/>
</dbReference>
<feature type="compositionally biased region" description="Pro residues" evidence="7">
    <location>
        <begin position="215"/>
        <end position="224"/>
    </location>
</feature>
<dbReference type="FunFam" id="1.10.10.2750:FF:000001">
    <property type="entry name" value="TBC1 domain family member 1 isoform X2"/>
    <property type="match status" value="1"/>
</dbReference>
<dbReference type="FunFam" id="1.10.472.80:FF:000003">
    <property type="entry name" value="Putative TBC1 domain family member 1"/>
    <property type="match status" value="1"/>
</dbReference>
<evidence type="ECO:0000256" key="4">
    <source>
        <dbReference type="ARBA" id="ARBA00023242"/>
    </source>
</evidence>
<dbReference type="InterPro" id="IPR011993">
    <property type="entry name" value="PH-like_dom_sf"/>
</dbReference>
<feature type="region of interest" description="Disordered" evidence="7">
    <location>
        <begin position="1230"/>
        <end position="1254"/>
    </location>
</feature>
<comment type="subcellular location">
    <subcellularLocation>
        <location evidence="1">Nucleus</location>
    </subcellularLocation>
</comment>
<dbReference type="Pfam" id="PF00640">
    <property type="entry name" value="PID"/>
    <property type="match status" value="1"/>
</dbReference>
<dbReference type="GO" id="GO:0005634">
    <property type="term" value="C:nucleus"/>
    <property type="evidence" value="ECO:0007669"/>
    <property type="project" value="UniProtKB-SubCell"/>
</dbReference>
<dbReference type="RefSeq" id="XP_006974656.1">
    <property type="nucleotide sequence ID" value="XM_006974594.4"/>
</dbReference>
<dbReference type="FunFam" id="2.30.29.30:FF:000076">
    <property type="entry name" value="TBC1 domain family member 4 isoform X1"/>
    <property type="match status" value="1"/>
</dbReference>
<dbReference type="GO" id="GO:0005737">
    <property type="term" value="C:cytoplasm"/>
    <property type="evidence" value="ECO:0007669"/>
    <property type="project" value="UniProtKB-ARBA"/>
</dbReference>
<dbReference type="FunFam" id="1.10.8.270:FF:000001">
    <property type="entry name" value="TBC1 domain family member 1"/>
    <property type="match status" value="1"/>
</dbReference>
<evidence type="ECO:0000313" key="11">
    <source>
        <dbReference type="Proteomes" id="UP000694547"/>
    </source>
</evidence>
<dbReference type="Ensembl" id="ENSPEMT00000002294.2">
    <property type="protein sequence ID" value="ENSPEMP00000001860.1"/>
    <property type="gene ID" value="ENSPEMG00000001751.2"/>
</dbReference>
<reference evidence="10 11" key="1">
    <citation type="submission" date="2018-10" db="EMBL/GenBank/DDBJ databases">
        <title>Improved assembly of the deer mouse Peromyscus maniculatus genome.</title>
        <authorList>
            <person name="Lassance J.-M."/>
            <person name="Hoekstra H.E."/>
        </authorList>
    </citation>
    <scope>NUCLEOTIDE SEQUENCE [LARGE SCALE GENOMIC DNA]</scope>
</reference>
<feature type="domain" description="Rab-GAP TBC" evidence="9">
    <location>
        <begin position="886"/>
        <end position="1080"/>
    </location>
</feature>
<feature type="region of interest" description="Disordered" evidence="7">
    <location>
        <begin position="763"/>
        <end position="795"/>
    </location>
</feature>
<feature type="domain" description="PID" evidence="8">
    <location>
        <begin position="287"/>
        <end position="368"/>
    </location>
</feature>
<evidence type="ECO:0000259" key="8">
    <source>
        <dbReference type="PROSITE" id="PS01179"/>
    </source>
</evidence>
<dbReference type="SUPFAM" id="SSF47923">
    <property type="entry name" value="Ypt/Rab-GAP domain of gyp1p"/>
    <property type="match status" value="2"/>
</dbReference>
<dbReference type="CDD" id="cd01269">
    <property type="entry name" value="PTB_TBC1D1_like"/>
    <property type="match status" value="1"/>
</dbReference>
<feature type="region of interest" description="Disordered" evidence="7">
    <location>
        <begin position="559"/>
        <end position="662"/>
    </location>
</feature>
<dbReference type="Gene3D" id="2.30.29.30">
    <property type="entry name" value="Pleckstrin-homology domain (PH domain)/Phosphotyrosine-binding domain (PTB)"/>
    <property type="match status" value="2"/>
</dbReference>
<evidence type="ECO:0000256" key="7">
    <source>
        <dbReference type="SAM" id="MobiDB-lite"/>
    </source>
</evidence>
<sequence>MDAITFTARKHPFPNEVSVDFGLQLVGSLPVHSLTTMPMLPWVVAEVRRLSGQCSKKEPGIKQVRLWVSPSGLRCEPDLKKSQPWDPLICSSIFECKPQHVHKLIHNSQDPSYFACLIKEDAAPRQSLCYVFKADDQTKVPEIISSIRQAGKIARQEELRCPSEFDDTFAKKFEVLFCGRVTVAHKKAPPALIDECIEKFNHVSCGRGADWDAPPGQPPAPGPRPMRKSFSQPGLRSLAFRKEFQDASLRSSTFSSFDSDIENHLIGGHNVVQPTDMEENRTMLFTIGQSEVYLISPDTKKIALEKNFKEISFCSQGIRHVDHFGFICRECSGGGGGGFHFVCYVFQCTNEALVDEIMMTLKQAFTVAAVQQTAKAPAQLCEGCPLQGLHKLCERIEGMNSSKTKLELQKHLTTLTNQEQATIFEEVQKLRPRNEQRENELIISFLRCLYEEKQKEHKHVGEPKQTPQVAAENLGSELPPSATRFRLDMLKNRAKRSLTESLESILSRGNKARGLQDHSASVDLDSSTSSTLSNTSKELFMGDKEALPVSESSFKLLGSSDDLSSDSEGHIAEESALLSPQQSFRRRANTLSHFPVESQAPPEPAQSSPGVSQRKLMRYHSVSTETPHEHNVDHLPGGESKCCSGQPSAPPPRLNPSASSPNFFKYLKHSSSGEQSGNAVPKSVSYRNALRKKLHSSSSVPNFLKFLAPVDENHTCDFMNTNRDFESKANHLGDTDGTPVKTRRHSWRQQIFLRVATPQKACDSPSRYEDYSELGELPPRSPLEPVCEDGPFGPVAEEKKRTSRELRELWRKAILQQILLLRMEKENQKLQASENDLLNKRLKLDYEEITPCLKEVTAVWEKMLSTPGRSKIKFDMEKMHSAVGQGVPRHHRGEVWKFLAEQFLLKHPFPSKQQPKDVPYKELLKKLTSQQHAILIDLGRTFPTHPYFSAQLGAGQLSLYNILKAYSLLDQEVGYCQGLSFVAGILLLHMSEEEAFKMLKFLMFDMGLRKQYRPDMIILQIQMYQLSRLLHDYHRDLYNHLEEQEIGPSLYAAPWFLTVFASQFPLGFVARVFDMIFLQGSEVIFKVALSLLGSHKPLILQHENLETIVDFIKNTLPNLGLVQMEKTINQVFEMDIAKQLQAYEVEYHVLQEELIDSSPLSDNQRMDKLEKTNSSLRKQNLDLLEQLQVANARIQSLEATVEKLLTSESKLKQAALTLELERSALLQMVEDLQRQSAQPSTQEPDCTQPEPTGD</sequence>
<dbReference type="GeneID" id="102904626"/>
<dbReference type="InterPro" id="IPR021785">
    <property type="entry name" value="DUF3350"/>
</dbReference>
<dbReference type="InterPro" id="IPR006020">
    <property type="entry name" value="PTB/PI_dom"/>
</dbReference>
<evidence type="ECO:0000256" key="5">
    <source>
        <dbReference type="ARBA" id="ARBA00055418"/>
    </source>
</evidence>
<feature type="compositionally biased region" description="Polar residues" evidence="7">
    <location>
        <begin position="1234"/>
        <end position="1245"/>
    </location>
</feature>
<dbReference type="CTD" id="23216"/>
<dbReference type="GO" id="GO:0005096">
    <property type="term" value="F:GTPase activator activity"/>
    <property type="evidence" value="ECO:0007669"/>
    <property type="project" value="UniProtKB-KW"/>
</dbReference>
<evidence type="ECO:0000313" key="10">
    <source>
        <dbReference type="Ensembl" id="ENSPEMP00000001860.1"/>
    </source>
</evidence>
<keyword evidence="11" id="KW-1185">Reference proteome</keyword>
<dbReference type="PROSITE" id="PS01179">
    <property type="entry name" value="PID"/>
    <property type="match status" value="1"/>
</dbReference>
<dbReference type="GeneTree" id="ENSGT00940000157949"/>
<dbReference type="SMART" id="SM00164">
    <property type="entry name" value="TBC"/>
    <property type="match status" value="1"/>
</dbReference>
<evidence type="ECO:0000259" key="9">
    <source>
        <dbReference type="PROSITE" id="PS50086"/>
    </source>
</evidence>
<dbReference type="PROSITE" id="PS50086">
    <property type="entry name" value="TBC_RABGAP"/>
    <property type="match status" value="1"/>
</dbReference>
<protein>
    <recommendedName>
        <fullName evidence="6">TBC1 domain family member 1</fullName>
    </recommendedName>
</protein>
<dbReference type="AlphaFoldDB" id="A0A6I9L0K4"/>
<dbReference type="Pfam" id="PF00566">
    <property type="entry name" value="RabGAP-TBC"/>
    <property type="match status" value="1"/>
</dbReference>
<feature type="compositionally biased region" description="Low complexity" evidence="7">
    <location>
        <begin position="519"/>
        <end position="536"/>
    </location>
</feature>
<dbReference type="Pfam" id="PF11830">
    <property type="entry name" value="DUF3350"/>
    <property type="match status" value="1"/>
</dbReference>
<dbReference type="SUPFAM" id="SSF50729">
    <property type="entry name" value="PH domain-like"/>
    <property type="match status" value="2"/>
</dbReference>
<accession>A0A6I9L0K4</accession>
<evidence type="ECO:0000256" key="1">
    <source>
        <dbReference type="ARBA" id="ARBA00004123"/>
    </source>
</evidence>
<name>A0A6I9L0K4_PERMB</name>
<feature type="region of interest" description="Disordered" evidence="7">
    <location>
        <begin position="509"/>
        <end position="537"/>
    </location>
</feature>
<evidence type="ECO:0000256" key="6">
    <source>
        <dbReference type="ARBA" id="ARBA00072011"/>
    </source>
</evidence>
<feature type="compositionally biased region" description="Low complexity" evidence="7">
    <location>
        <begin position="597"/>
        <end position="609"/>
    </location>
</feature>
<keyword evidence="4" id="KW-0539">Nucleus</keyword>